<sequence length="713" mass="77760">MNAPEASPRLDEMPSAPGPARAHLDAELARLRAIVRRATAEDSGEAERGPLDLTALQDAIRQQVDAADSAGLRLPLVQLARTFHLSRLDLDLLLLALAPLLDPSFGETYASLLGDPRRTYPTVDSARTLLAPVLGDAGDLIEAFHPEAPLLRWELLAMEGVRDTVSSDLYLRPFFIDLEILHFIMASDHPGPFAEGLALVAPEVPEDYRLGSAAVRALGTLCERLKEGVPQGFRFAVEVHGPAVGEALPWLAAATGTLGLQLFSLEAGRLLEGTTPPERRARRITRTLALERGALVLRGADRCFAEDAPAGARRVFAEVLGELPFVYLLLEKPLSAGRRRTLPEALRSLEVELGLPGPEERAQALTQTLGALAVPVDPDLDPAALADAFNLTGMQLRDAVLAAHERARTRPRGGGRISRQDLVAGAFAQTEHRLGQLARRIEPGSTWEDLVLPESSVRQLRLLCVHRQQRRHVLEQWGFGEKVLYGGGTHALFSGPPGTGKTMAARIIAGALGLPLFAVDLASVVSKYIGETEKSLGQVFDEAARSNAILFFDEADALFAKRTEVKGSHDRYANLETGYLLQRMEQHEGITLLASNMRDNLDAAFARRLSFIIDFPFPDVGRRRQLLDKFVPRAAPVDGGVDWHYLAEKLELSGGSLRNVVLDAAFQAVDRGTSIDMRALLSAARREYGKLGRAFLPGDFQEYAELLTESPER</sequence>
<evidence type="ECO:0000256" key="2">
    <source>
        <dbReference type="ARBA" id="ARBA00022741"/>
    </source>
</evidence>
<keyword evidence="7" id="KW-1185">Reference proteome</keyword>
<dbReference type="InterPro" id="IPR003593">
    <property type="entry name" value="AAA+_ATPase"/>
</dbReference>
<gene>
    <name evidence="6" type="ORF">D7V93_15790</name>
</gene>
<evidence type="ECO:0000256" key="1">
    <source>
        <dbReference type="ARBA" id="ARBA00006914"/>
    </source>
</evidence>
<evidence type="ECO:0000313" key="6">
    <source>
        <dbReference type="EMBL" id="RKH58977.1"/>
    </source>
</evidence>
<dbReference type="GO" id="GO:0005524">
    <property type="term" value="F:ATP binding"/>
    <property type="evidence" value="ECO:0007669"/>
    <property type="project" value="UniProtKB-KW"/>
</dbReference>
<accession>A0A3A8PR85</accession>
<reference evidence="7" key="1">
    <citation type="submission" date="2018-09" db="EMBL/GenBank/DDBJ databases">
        <authorList>
            <person name="Livingstone P.G."/>
            <person name="Whitworth D.E."/>
        </authorList>
    </citation>
    <scope>NUCLEOTIDE SEQUENCE [LARGE SCALE GENOMIC DNA]</scope>
    <source>
        <strain evidence="7">CA051B</strain>
    </source>
</reference>
<dbReference type="SMART" id="SM00382">
    <property type="entry name" value="AAA"/>
    <property type="match status" value="1"/>
</dbReference>
<dbReference type="InterPro" id="IPR054472">
    <property type="entry name" value="WHD"/>
</dbReference>
<dbReference type="GO" id="GO:0016887">
    <property type="term" value="F:ATP hydrolysis activity"/>
    <property type="evidence" value="ECO:0007669"/>
    <property type="project" value="InterPro"/>
</dbReference>
<dbReference type="CDD" id="cd19481">
    <property type="entry name" value="RecA-like_protease"/>
    <property type="match status" value="1"/>
</dbReference>
<proteinExistence type="inferred from homology"/>
<dbReference type="InterPro" id="IPR027417">
    <property type="entry name" value="P-loop_NTPase"/>
</dbReference>
<dbReference type="Pfam" id="PF00004">
    <property type="entry name" value="AAA"/>
    <property type="match status" value="1"/>
</dbReference>
<dbReference type="Pfam" id="PF22977">
    <property type="entry name" value="WHD"/>
    <property type="match status" value="1"/>
</dbReference>
<dbReference type="SUPFAM" id="SSF52540">
    <property type="entry name" value="P-loop containing nucleoside triphosphate hydrolases"/>
    <property type="match status" value="1"/>
</dbReference>
<dbReference type="AlphaFoldDB" id="A0A3A8PR85"/>
<dbReference type="Gene3D" id="3.40.50.300">
    <property type="entry name" value="P-loop containing nucleotide triphosphate hydrolases"/>
    <property type="match status" value="1"/>
</dbReference>
<dbReference type="PANTHER" id="PTHR23073">
    <property type="entry name" value="26S PROTEASOME REGULATORY SUBUNIT"/>
    <property type="match status" value="1"/>
</dbReference>
<protein>
    <submittedName>
        <fullName evidence="6">AAA family ATPase</fullName>
    </submittedName>
</protein>
<comment type="similarity">
    <text evidence="1">Belongs to the AAA ATPase family.</text>
</comment>
<evidence type="ECO:0000259" key="5">
    <source>
        <dbReference type="SMART" id="SM00382"/>
    </source>
</evidence>
<keyword evidence="2" id="KW-0547">Nucleotide-binding</keyword>
<keyword evidence="3" id="KW-0067">ATP-binding</keyword>
<comment type="caution">
    <text evidence="6">The sequence shown here is derived from an EMBL/GenBank/DDBJ whole genome shotgun (WGS) entry which is preliminary data.</text>
</comment>
<dbReference type="InterPro" id="IPR003959">
    <property type="entry name" value="ATPase_AAA_core"/>
</dbReference>
<dbReference type="InterPro" id="IPR050221">
    <property type="entry name" value="26S_Proteasome_ATPase"/>
</dbReference>
<evidence type="ECO:0000256" key="4">
    <source>
        <dbReference type="SAM" id="MobiDB-lite"/>
    </source>
</evidence>
<feature type="region of interest" description="Disordered" evidence="4">
    <location>
        <begin position="1"/>
        <end position="21"/>
    </location>
</feature>
<name>A0A3A8PR85_9BACT</name>
<evidence type="ECO:0000256" key="3">
    <source>
        <dbReference type="ARBA" id="ARBA00022840"/>
    </source>
</evidence>
<feature type="domain" description="AAA+ ATPase" evidence="5">
    <location>
        <begin position="487"/>
        <end position="619"/>
    </location>
</feature>
<dbReference type="EMBL" id="RAWB01000144">
    <property type="protein sequence ID" value="RKH58977.1"/>
    <property type="molecule type" value="Genomic_DNA"/>
</dbReference>
<organism evidence="6 7">
    <name type="scientific">Corallococcus llansteffanensis</name>
    <dbReference type="NCBI Taxonomy" id="2316731"/>
    <lineage>
        <taxon>Bacteria</taxon>
        <taxon>Pseudomonadati</taxon>
        <taxon>Myxococcota</taxon>
        <taxon>Myxococcia</taxon>
        <taxon>Myxococcales</taxon>
        <taxon>Cystobacterineae</taxon>
        <taxon>Myxococcaceae</taxon>
        <taxon>Corallococcus</taxon>
    </lineage>
</organism>
<evidence type="ECO:0000313" key="7">
    <source>
        <dbReference type="Proteomes" id="UP000272888"/>
    </source>
</evidence>
<dbReference type="Proteomes" id="UP000272888">
    <property type="component" value="Unassembled WGS sequence"/>
</dbReference>